<dbReference type="InterPro" id="IPR050833">
    <property type="entry name" value="Poly_Biosynth_Transport"/>
</dbReference>
<feature type="transmembrane region" description="Helical" evidence="6">
    <location>
        <begin position="12"/>
        <end position="31"/>
    </location>
</feature>
<gene>
    <name evidence="7" type="ORF">HNP76_001969</name>
</gene>
<dbReference type="AlphaFoldDB" id="A0A7W8G9Y9"/>
<accession>A0A7W8G9Y9</accession>
<feature type="transmembrane region" description="Helical" evidence="6">
    <location>
        <begin position="170"/>
        <end position="191"/>
    </location>
</feature>
<evidence type="ECO:0000313" key="8">
    <source>
        <dbReference type="Proteomes" id="UP000518887"/>
    </source>
</evidence>
<feature type="transmembrane region" description="Helical" evidence="6">
    <location>
        <begin position="384"/>
        <end position="405"/>
    </location>
</feature>
<feature type="transmembrane region" description="Helical" evidence="6">
    <location>
        <begin position="87"/>
        <end position="108"/>
    </location>
</feature>
<dbReference type="PANTHER" id="PTHR30250">
    <property type="entry name" value="PST FAMILY PREDICTED COLANIC ACID TRANSPORTER"/>
    <property type="match status" value="1"/>
</dbReference>
<evidence type="ECO:0000256" key="6">
    <source>
        <dbReference type="SAM" id="Phobius"/>
    </source>
</evidence>
<protein>
    <submittedName>
        <fullName evidence="7">O-antigen/teichoic acid export membrane protein</fullName>
    </submittedName>
</protein>
<dbReference type="EMBL" id="JACHFQ010000006">
    <property type="protein sequence ID" value="MBB5226588.1"/>
    <property type="molecule type" value="Genomic_DNA"/>
</dbReference>
<dbReference type="RefSeq" id="WP_184660003.1">
    <property type="nucleotide sequence ID" value="NZ_CP031518.1"/>
</dbReference>
<keyword evidence="2" id="KW-1003">Cell membrane</keyword>
<organism evidence="7 8">
    <name type="scientific">Treponema ruminis</name>
    <dbReference type="NCBI Taxonomy" id="744515"/>
    <lineage>
        <taxon>Bacteria</taxon>
        <taxon>Pseudomonadati</taxon>
        <taxon>Spirochaetota</taxon>
        <taxon>Spirochaetia</taxon>
        <taxon>Spirochaetales</taxon>
        <taxon>Treponemataceae</taxon>
        <taxon>Treponema</taxon>
    </lineage>
</organism>
<feature type="transmembrane region" description="Helical" evidence="6">
    <location>
        <begin position="249"/>
        <end position="269"/>
    </location>
</feature>
<evidence type="ECO:0000313" key="7">
    <source>
        <dbReference type="EMBL" id="MBB5226588.1"/>
    </source>
</evidence>
<dbReference type="CDD" id="cd13128">
    <property type="entry name" value="MATE_Wzx_like"/>
    <property type="match status" value="1"/>
</dbReference>
<feature type="transmembrane region" description="Helical" evidence="6">
    <location>
        <begin position="442"/>
        <end position="464"/>
    </location>
</feature>
<evidence type="ECO:0000256" key="4">
    <source>
        <dbReference type="ARBA" id="ARBA00022989"/>
    </source>
</evidence>
<dbReference type="PANTHER" id="PTHR30250:SF11">
    <property type="entry name" value="O-ANTIGEN TRANSPORTER-RELATED"/>
    <property type="match status" value="1"/>
</dbReference>
<feature type="transmembrane region" description="Helical" evidence="6">
    <location>
        <begin position="417"/>
        <end position="436"/>
    </location>
</feature>
<keyword evidence="4 6" id="KW-1133">Transmembrane helix</keyword>
<feature type="transmembrane region" description="Helical" evidence="6">
    <location>
        <begin position="114"/>
        <end position="135"/>
    </location>
</feature>
<evidence type="ECO:0000256" key="2">
    <source>
        <dbReference type="ARBA" id="ARBA00022475"/>
    </source>
</evidence>
<feature type="transmembrane region" description="Helical" evidence="6">
    <location>
        <begin position="290"/>
        <end position="308"/>
    </location>
</feature>
<dbReference type="GO" id="GO:0005886">
    <property type="term" value="C:plasma membrane"/>
    <property type="evidence" value="ECO:0007669"/>
    <property type="project" value="UniProtKB-SubCell"/>
</dbReference>
<dbReference type="InterPro" id="IPR002797">
    <property type="entry name" value="Polysacc_synth"/>
</dbReference>
<keyword evidence="5 6" id="KW-0472">Membrane</keyword>
<comment type="subcellular location">
    <subcellularLocation>
        <location evidence="1">Cell membrane</location>
        <topology evidence="1">Multi-pass membrane protein</topology>
    </subcellularLocation>
</comment>
<comment type="caution">
    <text evidence="7">The sequence shown here is derived from an EMBL/GenBank/DDBJ whole genome shotgun (WGS) entry which is preliminary data.</text>
</comment>
<name>A0A7W8G9Y9_9SPIR</name>
<feature type="transmembrane region" description="Helical" evidence="6">
    <location>
        <begin position="328"/>
        <end position="352"/>
    </location>
</feature>
<dbReference type="Pfam" id="PF01943">
    <property type="entry name" value="Polysacc_synt"/>
    <property type="match status" value="1"/>
</dbReference>
<feature type="transmembrane region" description="Helical" evidence="6">
    <location>
        <begin position="212"/>
        <end position="229"/>
    </location>
</feature>
<keyword evidence="8" id="KW-1185">Reference proteome</keyword>
<sequence>MQTKSIKINAVLNVIRTCSTIFFPLITYPYVLRILMPENIGKVNFANSFISYFSLIAGLGIGTYAIRECAKVRDNKEMLDNISSQIFSMNLLTTFIAYILLFLSLFFFRKLDNYRVLIIVYGSSIIFTTLGADWINTAMEDFFYIAIRTILFQILHVILIFVFVRTSNDYYKYAVISIMSASGANIANIFYRRKYCKMKLIFKIEWKKHLAPIIYLFVMILSQTIFNTADVTMLGLMKDDYAVGIYSTAVKINNLISQLIASVLFVLLPKLSNIFANEDYERINSVLRKILGYILLLGIPCYAGATVLSDEIILLIGGSQYIESPLVLKILLIAFLFSLVGGSFLGNIVLLPSGNEKKFMFICCITAAFNVITNYFFIPFFGVYAAAMTTAVSSLLILILLIITVDKRIKINKKSKIFLEPVFGSIIITIICLLLKKCVGNLIIRTVVCMIFSAFVYTVILLLFRNEFLLEIINSIKQKVMGLKNGL</sequence>
<reference evidence="7 8" key="1">
    <citation type="submission" date="2020-08" db="EMBL/GenBank/DDBJ databases">
        <title>Genomic Encyclopedia of Type Strains, Phase IV (KMG-IV): sequencing the most valuable type-strain genomes for metagenomic binning, comparative biology and taxonomic classification.</title>
        <authorList>
            <person name="Goeker M."/>
        </authorList>
    </citation>
    <scope>NUCLEOTIDE SEQUENCE [LARGE SCALE GENOMIC DNA]</scope>
    <source>
        <strain evidence="7 8">DSM 103462</strain>
    </source>
</reference>
<keyword evidence="3 6" id="KW-0812">Transmembrane</keyword>
<proteinExistence type="predicted"/>
<evidence type="ECO:0000256" key="1">
    <source>
        <dbReference type="ARBA" id="ARBA00004651"/>
    </source>
</evidence>
<evidence type="ECO:0000256" key="5">
    <source>
        <dbReference type="ARBA" id="ARBA00023136"/>
    </source>
</evidence>
<evidence type="ECO:0000256" key="3">
    <source>
        <dbReference type="ARBA" id="ARBA00022692"/>
    </source>
</evidence>
<feature type="transmembrane region" description="Helical" evidence="6">
    <location>
        <begin position="142"/>
        <end position="164"/>
    </location>
</feature>
<feature type="transmembrane region" description="Helical" evidence="6">
    <location>
        <begin position="43"/>
        <end position="66"/>
    </location>
</feature>
<feature type="transmembrane region" description="Helical" evidence="6">
    <location>
        <begin position="359"/>
        <end position="378"/>
    </location>
</feature>
<dbReference type="Proteomes" id="UP000518887">
    <property type="component" value="Unassembled WGS sequence"/>
</dbReference>